<dbReference type="Proteomes" id="UP000196084">
    <property type="component" value="Unassembled WGS sequence"/>
</dbReference>
<dbReference type="PANTHER" id="PTHR30244:SF34">
    <property type="entry name" value="DTDP-4-AMINO-4,6-DIDEOXYGALACTOSE TRANSAMINASE"/>
    <property type="match status" value="1"/>
</dbReference>
<dbReference type="RefSeq" id="WP_087714032.1">
    <property type="nucleotide sequence ID" value="NZ_MWPH01000001.1"/>
</dbReference>
<feature type="compositionally biased region" description="Basic and acidic residues" evidence="2">
    <location>
        <begin position="11"/>
        <end position="20"/>
    </location>
</feature>
<dbReference type="OrthoDB" id="10355at2157"/>
<dbReference type="Gene3D" id="3.40.640.10">
    <property type="entry name" value="Type I PLP-dependent aspartate aminotransferase-like (Major domain)"/>
    <property type="match status" value="1"/>
</dbReference>
<dbReference type="AlphaFoldDB" id="A0A202EDB4"/>
<organism evidence="3 4">
    <name type="scientific">Natronolimnobius baerhuensis</name>
    <dbReference type="NCBI Taxonomy" id="253108"/>
    <lineage>
        <taxon>Archaea</taxon>
        <taxon>Methanobacteriati</taxon>
        <taxon>Methanobacteriota</taxon>
        <taxon>Stenosarchaea group</taxon>
        <taxon>Halobacteria</taxon>
        <taxon>Halobacteriales</taxon>
        <taxon>Natrialbaceae</taxon>
        <taxon>Natronolimnobius</taxon>
    </lineage>
</organism>
<evidence type="ECO:0000256" key="1">
    <source>
        <dbReference type="RuleBase" id="RU004508"/>
    </source>
</evidence>
<evidence type="ECO:0000313" key="3">
    <source>
        <dbReference type="EMBL" id="OVE85980.1"/>
    </source>
</evidence>
<dbReference type="InterPro" id="IPR015422">
    <property type="entry name" value="PyrdxlP-dep_Trfase_small"/>
</dbReference>
<reference evidence="3 4" key="1">
    <citation type="submission" date="2017-02" db="EMBL/GenBank/DDBJ databases">
        <title>Natronthermophilus aegyptiacus gen. nov.,sp. nov., an aerobic, extremely halophilic alkalithermophilic archaeon isolated from the athalassohaline Wadi An Natrun, Egypt.</title>
        <authorList>
            <person name="Zhao B."/>
        </authorList>
    </citation>
    <scope>NUCLEOTIDE SEQUENCE [LARGE SCALE GENOMIC DNA]</scope>
    <source>
        <strain evidence="3 4">CGMCC 1.3597</strain>
    </source>
</reference>
<dbReference type="PIRSF" id="PIRSF000390">
    <property type="entry name" value="PLP_StrS"/>
    <property type="match status" value="1"/>
</dbReference>
<keyword evidence="3" id="KW-0032">Aminotransferase</keyword>
<dbReference type="EMBL" id="MWPH01000001">
    <property type="protein sequence ID" value="OVE85980.1"/>
    <property type="molecule type" value="Genomic_DNA"/>
</dbReference>
<proteinExistence type="inferred from homology"/>
<feature type="region of interest" description="Disordered" evidence="2">
    <location>
        <begin position="1"/>
        <end position="40"/>
    </location>
</feature>
<dbReference type="InterPro" id="IPR015421">
    <property type="entry name" value="PyrdxlP-dep_Trfase_major"/>
</dbReference>
<dbReference type="GO" id="GO:0008483">
    <property type="term" value="F:transaminase activity"/>
    <property type="evidence" value="ECO:0007669"/>
    <property type="project" value="UniProtKB-KW"/>
</dbReference>
<name>A0A202EDB4_9EURY</name>
<dbReference type="CDD" id="cd00616">
    <property type="entry name" value="AHBA_syn"/>
    <property type="match status" value="1"/>
</dbReference>
<dbReference type="GO" id="GO:0000271">
    <property type="term" value="P:polysaccharide biosynthetic process"/>
    <property type="evidence" value="ECO:0007669"/>
    <property type="project" value="TreeGrafter"/>
</dbReference>
<dbReference type="Gene3D" id="3.90.1150.10">
    <property type="entry name" value="Aspartate Aminotransferase, domain 1"/>
    <property type="match status" value="1"/>
</dbReference>
<dbReference type="InterPro" id="IPR000653">
    <property type="entry name" value="DegT/StrS_aminotransferase"/>
</dbReference>
<keyword evidence="3" id="KW-0808">Transferase</keyword>
<gene>
    <name evidence="3" type="ORF">B2G88_04040</name>
</gene>
<keyword evidence="1" id="KW-0663">Pyridoxal phosphate</keyword>
<sequence length="408" mass="43667">MSETNVDTESESDHARRIDTEPTEPPTSETAATEELEGSVSIAEPDVSDAVVERVQSVIDGGGLADGPEVRAFEDEFATYCTADHAVATSNGTTALHAALEAFGVGEGDAVITSPFSFVASANAIRLAGATPVFADIDPETYTLDPDAVEAVLKRRSDIVGLLPVHLYGLAADMPALNALADDDDLFVLEDACQAHGARIDGERVGSIGDAACFSFYPTKNMTTGEGGIITTDSKDVAQRAQQFVNHGRGQSGTGGYEHLDLGHNFRMTSIAGAIGSGQLERLPDFNEARRETAAYYNEHLAELPLETPTEPRGYRHVYHQYTVQTDSPAERDALAETLEAYDVDSAIYYDTPIHQQPAYESLSTAAASFPKAERAAETVLSLPVHPGLSDVERRTVVKAVTDHYTSQ</sequence>
<dbReference type="InterPro" id="IPR015424">
    <property type="entry name" value="PyrdxlP-dep_Trfase"/>
</dbReference>
<evidence type="ECO:0000256" key="2">
    <source>
        <dbReference type="SAM" id="MobiDB-lite"/>
    </source>
</evidence>
<accession>A0A202EDB4</accession>
<dbReference type="Pfam" id="PF01041">
    <property type="entry name" value="DegT_DnrJ_EryC1"/>
    <property type="match status" value="1"/>
</dbReference>
<protein>
    <submittedName>
        <fullName evidence="3">Aminotransferase DegT</fullName>
    </submittedName>
</protein>
<feature type="compositionally biased region" description="Acidic residues" evidence="2">
    <location>
        <begin position="1"/>
        <end position="10"/>
    </location>
</feature>
<dbReference type="PANTHER" id="PTHR30244">
    <property type="entry name" value="TRANSAMINASE"/>
    <property type="match status" value="1"/>
</dbReference>
<evidence type="ECO:0000313" key="4">
    <source>
        <dbReference type="Proteomes" id="UP000196084"/>
    </source>
</evidence>
<comment type="caution">
    <text evidence="3">The sequence shown here is derived from an EMBL/GenBank/DDBJ whole genome shotgun (WGS) entry which is preliminary data.</text>
</comment>
<comment type="similarity">
    <text evidence="1">Belongs to the DegT/DnrJ/EryC1 family.</text>
</comment>
<dbReference type="GO" id="GO:0030170">
    <property type="term" value="F:pyridoxal phosphate binding"/>
    <property type="evidence" value="ECO:0007669"/>
    <property type="project" value="TreeGrafter"/>
</dbReference>
<keyword evidence="4" id="KW-1185">Reference proteome</keyword>
<dbReference type="SUPFAM" id="SSF53383">
    <property type="entry name" value="PLP-dependent transferases"/>
    <property type="match status" value="1"/>
</dbReference>